<evidence type="ECO:0000313" key="2">
    <source>
        <dbReference type="Proteomes" id="UP000466863"/>
    </source>
</evidence>
<accession>A0A6A7ZEM1</accession>
<dbReference type="AlphaFoldDB" id="A0A6A7ZEM1"/>
<name>A0A6A7ZEM1_9PSED</name>
<dbReference type="RefSeq" id="WP_153331202.1">
    <property type="nucleotide sequence ID" value="NZ_CP181271.1"/>
</dbReference>
<evidence type="ECO:0000313" key="1">
    <source>
        <dbReference type="EMBL" id="MQU42174.1"/>
    </source>
</evidence>
<dbReference type="EMBL" id="WIVV01000019">
    <property type="protein sequence ID" value="MQU42174.1"/>
    <property type="molecule type" value="Genomic_DNA"/>
</dbReference>
<comment type="caution">
    <text evidence="1">The sequence shown here is derived from an EMBL/GenBank/DDBJ whole genome shotgun (WGS) entry which is preliminary data.</text>
</comment>
<organism evidence="1 2">
    <name type="scientific">Pseudomonas helleri</name>
    <dbReference type="NCBI Taxonomy" id="1608996"/>
    <lineage>
        <taxon>Bacteria</taxon>
        <taxon>Pseudomonadati</taxon>
        <taxon>Pseudomonadota</taxon>
        <taxon>Gammaproteobacteria</taxon>
        <taxon>Pseudomonadales</taxon>
        <taxon>Pseudomonadaceae</taxon>
        <taxon>Pseudomonas</taxon>
    </lineage>
</organism>
<gene>
    <name evidence="1" type="ORF">GHO28_06560</name>
</gene>
<sequence>MKKMALSVAACALLLLASEAEAQSVVRSGVIHFQGAIVESSYEIAPASEMSTGASVKLIEVEPGVVIAVNMASRGAGGSEPLFSTAFEALKNEPLASDNVSASKRGVLTISYR</sequence>
<dbReference type="Proteomes" id="UP000466863">
    <property type="component" value="Unassembled WGS sequence"/>
</dbReference>
<proteinExistence type="predicted"/>
<reference evidence="1 2" key="1">
    <citation type="submission" date="2019-10" db="EMBL/GenBank/DDBJ databases">
        <title>Evaluation of single-gene subtyping targets for Pseudomonas.</title>
        <authorList>
            <person name="Reichler S.J."/>
            <person name="Orsi R.H."/>
            <person name="Wiedmann M."/>
            <person name="Martin N.H."/>
            <person name="Murphy S.I."/>
        </authorList>
    </citation>
    <scope>NUCLEOTIDE SEQUENCE [LARGE SCALE GENOMIC DNA]</scope>
    <source>
        <strain evidence="1 2">FSL R10-1876</strain>
    </source>
</reference>
<protein>
    <submittedName>
        <fullName evidence="1">Uncharacterized protein</fullName>
    </submittedName>
</protein>